<protein>
    <submittedName>
        <fullName evidence="3">Saccharopine dehydrogenase</fullName>
    </submittedName>
</protein>
<organism evidence="3 4">
    <name type="scientific">Bordetella ansorpii</name>
    <dbReference type="NCBI Taxonomy" id="288768"/>
    <lineage>
        <taxon>Bacteria</taxon>
        <taxon>Pseudomonadati</taxon>
        <taxon>Pseudomonadota</taxon>
        <taxon>Betaproteobacteria</taxon>
        <taxon>Burkholderiales</taxon>
        <taxon>Alcaligenaceae</taxon>
        <taxon>Bordetella</taxon>
    </lineage>
</organism>
<feature type="domain" description="Saccharopine dehydrogenase NADP binding" evidence="1">
    <location>
        <begin position="9"/>
        <end position="132"/>
    </location>
</feature>
<reference evidence="3 4" key="1">
    <citation type="submission" date="2016-03" db="EMBL/GenBank/DDBJ databases">
        <authorList>
            <consortium name="Pathogen Informatics"/>
        </authorList>
    </citation>
    <scope>NUCLEOTIDE SEQUENCE [LARGE SCALE GENOMIC DNA]</scope>
    <source>
        <strain evidence="3 4">NCTC13364</strain>
    </source>
</reference>
<dbReference type="EMBL" id="FKBS01000025">
    <property type="protein sequence ID" value="SAI51654.1"/>
    <property type="molecule type" value="Genomic_DNA"/>
</dbReference>
<dbReference type="PANTHER" id="PTHR43796">
    <property type="entry name" value="CARBOXYNORSPERMIDINE SYNTHASE"/>
    <property type="match status" value="1"/>
</dbReference>
<evidence type="ECO:0000259" key="2">
    <source>
        <dbReference type="Pfam" id="PF13761"/>
    </source>
</evidence>
<dbReference type="PANTHER" id="PTHR43796:SF2">
    <property type="entry name" value="CARBOXYNORSPERMIDINE SYNTHASE"/>
    <property type="match status" value="1"/>
</dbReference>
<sequence length="568" mass="61046">MNDPRTTLLIIGGYGTFGGRLAQLLADDARLTIVVAGRSLPKAAAFCTALPARAKLVPMRFDRDGDVPRQLAGAGAGIVVDATGPFQDYGDDPYRVVRACIDQGINYLDLADGSAFVQGIGAFDAQARNQGVFVLSGLSSCPVLTAAVVDRLSEGMAQLESVHAGIAPSPYAGVGLNVIRAIAGYAGQPVSVKRDGRSAVGHALTDAMRYTIAPPGRLPLHSRRFTLVDVPDLQVLPARFPSLRTVWMSAGPAPELLHRLLSGLAWLVRWKLVRTLEPASRLFHQAVNILRWGEHRGGMFVQVAGRDANGLAVVREWHLLAEGNDGPFIPAMAVAALVRKQLAGIVPAAGARPATGAVSLSDYETEFAPRAIHTGRRERRGSDRALPLYRRVMGDAWHALPPTLRAMHDIGPGLTASGRASVERGNRPLARMLASIYGFPEASADVPVQVSLQTRGMAEVWRRTFGGKSFSSVQEAGEGASANLITERFGPVVVSLAVLVEDGQLKLVVRRWTFLGMPMPLFLAPGGKAFEYEEDGRFHFDVEIAHPWTGRIVRYKGWLTPEASSETA</sequence>
<dbReference type="SUPFAM" id="SSF51735">
    <property type="entry name" value="NAD(P)-binding Rossmann-fold domains"/>
    <property type="match status" value="1"/>
</dbReference>
<evidence type="ECO:0000313" key="4">
    <source>
        <dbReference type="Proteomes" id="UP000077037"/>
    </source>
</evidence>
<dbReference type="Proteomes" id="UP000077037">
    <property type="component" value="Unassembled WGS sequence"/>
</dbReference>
<dbReference type="OrthoDB" id="528778at2"/>
<feature type="domain" description="DUF4166" evidence="2">
    <location>
        <begin position="400"/>
        <end position="559"/>
    </location>
</feature>
<dbReference type="AlphaFoldDB" id="A0A157R1G5"/>
<dbReference type="RefSeq" id="WP_066418879.1">
    <property type="nucleotide sequence ID" value="NZ_FKBS01000025.1"/>
</dbReference>
<accession>A0A157R1G5</accession>
<dbReference type="InterPro" id="IPR036291">
    <property type="entry name" value="NAD(P)-bd_dom_sf"/>
</dbReference>
<proteinExistence type="predicted"/>
<dbReference type="Pfam" id="PF03435">
    <property type="entry name" value="Sacchrp_dh_NADP"/>
    <property type="match status" value="1"/>
</dbReference>
<evidence type="ECO:0000313" key="3">
    <source>
        <dbReference type="EMBL" id="SAI51654.1"/>
    </source>
</evidence>
<dbReference type="InterPro" id="IPR025311">
    <property type="entry name" value="DUF4166"/>
</dbReference>
<dbReference type="InterPro" id="IPR005097">
    <property type="entry name" value="Sacchrp_dh_NADP-bd"/>
</dbReference>
<evidence type="ECO:0000259" key="1">
    <source>
        <dbReference type="Pfam" id="PF03435"/>
    </source>
</evidence>
<name>A0A157R1G5_9BORD</name>
<gene>
    <name evidence="3" type="ORF">SAMEA1982600_04324</name>
</gene>
<dbReference type="Pfam" id="PF13761">
    <property type="entry name" value="DUF4166"/>
    <property type="match status" value="1"/>
</dbReference>
<dbReference type="Gene3D" id="3.40.50.720">
    <property type="entry name" value="NAD(P)-binding Rossmann-like Domain"/>
    <property type="match status" value="1"/>
</dbReference>